<comment type="caution">
    <text evidence="2">The sequence shown here is derived from an EMBL/GenBank/DDBJ whole genome shotgun (WGS) entry which is preliminary data.</text>
</comment>
<organism evidence="2 3">
    <name type="scientific">Gordonia hankookensis</name>
    <dbReference type="NCBI Taxonomy" id="589403"/>
    <lineage>
        <taxon>Bacteria</taxon>
        <taxon>Bacillati</taxon>
        <taxon>Actinomycetota</taxon>
        <taxon>Actinomycetes</taxon>
        <taxon>Mycobacteriales</taxon>
        <taxon>Gordoniaceae</taxon>
        <taxon>Gordonia</taxon>
    </lineage>
</organism>
<dbReference type="SUPFAM" id="SSF140459">
    <property type="entry name" value="PE/PPE dimer-like"/>
    <property type="match status" value="1"/>
</dbReference>
<evidence type="ECO:0000259" key="1">
    <source>
        <dbReference type="Pfam" id="PF00934"/>
    </source>
</evidence>
<evidence type="ECO:0000313" key="2">
    <source>
        <dbReference type="EMBL" id="MBD1318706.1"/>
    </source>
</evidence>
<proteinExistence type="predicted"/>
<dbReference type="Pfam" id="PF00934">
    <property type="entry name" value="PE"/>
    <property type="match status" value="1"/>
</dbReference>
<sequence>MTDAQLDVDPAELISAAGRLDRLADRLEQSLGAAAPALTVHAAGRDEVSETSARSFNAVAETFASDSARGVEELRKIAAVLRAQSTGYRAGDDDAASVIRSANA</sequence>
<dbReference type="InterPro" id="IPR000084">
    <property type="entry name" value="PE-PGRS_N"/>
</dbReference>
<feature type="domain" description="PE" evidence="1">
    <location>
        <begin position="6"/>
        <end position="94"/>
    </location>
</feature>
<dbReference type="Proteomes" id="UP000602395">
    <property type="component" value="Unassembled WGS sequence"/>
</dbReference>
<dbReference type="Gene3D" id="1.10.287.850">
    <property type="entry name" value="HP0062-like domain"/>
    <property type="match status" value="1"/>
</dbReference>
<dbReference type="EMBL" id="JACWMS010000001">
    <property type="protein sequence ID" value="MBD1318706.1"/>
    <property type="molecule type" value="Genomic_DNA"/>
</dbReference>
<name>A0ABR7W849_9ACTN</name>
<reference evidence="2 3" key="1">
    <citation type="submission" date="2020-09" db="EMBL/GenBank/DDBJ databases">
        <title>Novel species in genus Gordonia.</title>
        <authorList>
            <person name="Zhang G."/>
        </authorList>
    </citation>
    <scope>NUCLEOTIDE SEQUENCE [LARGE SCALE GENOMIC DNA]</scope>
    <source>
        <strain evidence="2 3">ON-33</strain>
    </source>
</reference>
<dbReference type="InterPro" id="IPR038332">
    <property type="entry name" value="PPE_sf"/>
</dbReference>
<keyword evidence="3" id="KW-1185">Reference proteome</keyword>
<protein>
    <submittedName>
        <fullName evidence="2">PE family protein</fullName>
    </submittedName>
</protein>
<dbReference type="RefSeq" id="WP_164309336.1">
    <property type="nucleotide sequence ID" value="NZ_BAABAD010000003.1"/>
</dbReference>
<accession>A0ABR7W849</accession>
<evidence type="ECO:0000313" key="3">
    <source>
        <dbReference type="Proteomes" id="UP000602395"/>
    </source>
</evidence>
<gene>
    <name evidence="2" type="ORF">IDF66_03855</name>
</gene>